<protein>
    <submittedName>
        <fullName evidence="1">Uncharacterized protein</fullName>
    </submittedName>
</protein>
<organism evidence="1 2">
    <name type="scientific">Smallanthus sonchifolius</name>
    <dbReference type="NCBI Taxonomy" id="185202"/>
    <lineage>
        <taxon>Eukaryota</taxon>
        <taxon>Viridiplantae</taxon>
        <taxon>Streptophyta</taxon>
        <taxon>Embryophyta</taxon>
        <taxon>Tracheophyta</taxon>
        <taxon>Spermatophyta</taxon>
        <taxon>Magnoliopsida</taxon>
        <taxon>eudicotyledons</taxon>
        <taxon>Gunneridae</taxon>
        <taxon>Pentapetalae</taxon>
        <taxon>asterids</taxon>
        <taxon>campanulids</taxon>
        <taxon>Asterales</taxon>
        <taxon>Asteraceae</taxon>
        <taxon>Asteroideae</taxon>
        <taxon>Heliantheae alliance</taxon>
        <taxon>Millerieae</taxon>
        <taxon>Smallanthus</taxon>
    </lineage>
</organism>
<dbReference type="EMBL" id="CM042031">
    <property type="protein sequence ID" value="KAI3784499.1"/>
    <property type="molecule type" value="Genomic_DNA"/>
</dbReference>
<dbReference type="Proteomes" id="UP001056120">
    <property type="component" value="Linkage Group LG14"/>
</dbReference>
<evidence type="ECO:0000313" key="1">
    <source>
        <dbReference type="EMBL" id="KAI3784499.1"/>
    </source>
</evidence>
<keyword evidence="2" id="KW-1185">Reference proteome</keyword>
<sequence length="109" mass="12158">MVGHGVGDVILEGVLKLLSSLNWFVCLGRAIGVISIFMDMGLNESDRFMVHEVRKHINRGVDDPTTLCSMHGSCTEFLDHVFASCPVSLKIWQCIEVWLDIAFPLARDP</sequence>
<gene>
    <name evidence="1" type="ORF">L1987_43598</name>
</gene>
<accession>A0ACB9GLX9</accession>
<reference evidence="1 2" key="2">
    <citation type="journal article" date="2022" name="Mol. Ecol. Resour.">
        <title>The genomes of chicory, endive, great burdock and yacon provide insights into Asteraceae paleo-polyploidization history and plant inulin production.</title>
        <authorList>
            <person name="Fan W."/>
            <person name="Wang S."/>
            <person name="Wang H."/>
            <person name="Wang A."/>
            <person name="Jiang F."/>
            <person name="Liu H."/>
            <person name="Zhao H."/>
            <person name="Xu D."/>
            <person name="Zhang Y."/>
        </authorList>
    </citation>
    <scope>NUCLEOTIDE SEQUENCE [LARGE SCALE GENOMIC DNA]</scope>
    <source>
        <strain evidence="2">cv. Yunnan</strain>
        <tissue evidence="1">Leaves</tissue>
    </source>
</reference>
<proteinExistence type="predicted"/>
<reference evidence="2" key="1">
    <citation type="journal article" date="2022" name="Mol. Ecol. Resour.">
        <title>The genomes of chicory, endive, great burdock and yacon provide insights into Asteraceae palaeo-polyploidization history and plant inulin production.</title>
        <authorList>
            <person name="Fan W."/>
            <person name="Wang S."/>
            <person name="Wang H."/>
            <person name="Wang A."/>
            <person name="Jiang F."/>
            <person name="Liu H."/>
            <person name="Zhao H."/>
            <person name="Xu D."/>
            <person name="Zhang Y."/>
        </authorList>
    </citation>
    <scope>NUCLEOTIDE SEQUENCE [LARGE SCALE GENOMIC DNA]</scope>
    <source>
        <strain evidence="2">cv. Yunnan</strain>
    </source>
</reference>
<evidence type="ECO:0000313" key="2">
    <source>
        <dbReference type="Proteomes" id="UP001056120"/>
    </source>
</evidence>
<name>A0ACB9GLX9_9ASTR</name>
<comment type="caution">
    <text evidence="1">The sequence shown here is derived from an EMBL/GenBank/DDBJ whole genome shotgun (WGS) entry which is preliminary data.</text>
</comment>